<comment type="caution">
    <text evidence="1">The sequence shown here is derived from an EMBL/GenBank/DDBJ whole genome shotgun (WGS) entry which is preliminary data.</text>
</comment>
<sequence length="77" mass="8646">MAGYLAPMFAPSVGLIRELRYVVRTDGVIVVDVPLLGEPENVNHRSGERVDEISVGYLIVHIAEQRDVYLYDVLPSY</sequence>
<reference evidence="1 2" key="1">
    <citation type="submission" date="2016-10" db="EMBL/GenBank/DDBJ databases">
        <title>Evaluation of Human, Animal and Environmental Mycobacterium chelonae Isolates by Core Genome Phylogenomic Analysis, Targeted Gene Comparison, and Anti-microbial Susceptibility Patterns: A Tale of Mistaken Identities.</title>
        <authorList>
            <person name="Fogelson S.B."/>
            <person name="Camus A.C."/>
            <person name="Lorenz W."/>
            <person name="Vasireddy R."/>
            <person name="Vasireddy S."/>
            <person name="Smith T."/>
            <person name="Brown-Elliott B.A."/>
            <person name="Wallace R.J.Jr."/>
            <person name="Hasan N.A."/>
            <person name="Reischl U."/>
            <person name="Sanchez S."/>
        </authorList>
    </citation>
    <scope>NUCLEOTIDE SEQUENCE [LARGE SCALE GENOMIC DNA]</scope>
    <source>
        <strain evidence="1 2">8528</strain>
    </source>
</reference>
<organism evidence="1 2">
    <name type="scientific">Mycobacteroides saopaulense</name>
    <dbReference type="NCBI Taxonomy" id="1578165"/>
    <lineage>
        <taxon>Bacteria</taxon>
        <taxon>Bacillati</taxon>
        <taxon>Actinomycetota</taxon>
        <taxon>Actinomycetes</taxon>
        <taxon>Mycobacteriales</taxon>
        <taxon>Mycobacteriaceae</taxon>
        <taxon>Mycobacteroides</taxon>
    </lineage>
</organism>
<name>A0ABX3BXB8_9MYCO</name>
<dbReference type="Proteomes" id="UP000179621">
    <property type="component" value="Unassembled WGS sequence"/>
</dbReference>
<gene>
    <name evidence="1" type="ORF">BKG73_14970</name>
</gene>
<proteinExistence type="predicted"/>
<evidence type="ECO:0000313" key="2">
    <source>
        <dbReference type="Proteomes" id="UP000179621"/>
    </source>
</evidence>
<keyword evidence="2" id="KW-1185">Reference proteome</keyword>
<accession>A0ABX3BXB8</accession>
<protein>
    <submittedName>
        <fullName evidence="1">Uncharacterized protein</fullName>
    </submittedName>
</protein>
<dbReference type="EMBL" id="MLIH01000027">
    <property type="protein sequence ID" value="OHU08394.1"/>
    <property type="molecule type" value="Genomic_DNA"/>
</dbReference>
<evidence type="ECO:0000313" key="1">
    <source>
        <dbReference type="EMBL" id="OHU08394.1"/>
    </source>
</evidence>